<feature type="binding site" evidence="6">
    <location>
        <position position="476"/>
    </location>
    <ligand>
        <name>Zn(2+)</name>
        <dbReference type="ChEBI" id="CHEBI:29105"/>
    </ligand>
</feature>
<dbReference type="AlphaFoldDB" id="A0A378KHM9"/>
<dbReference type="Pfam" id="PF10070">
    <property type="entry name" value="DabA"/>
    <property type="match status" value="2"/>
</dbReference>
<evidence type="ECO:0000256" key="5">
    <source>
        <dbReference type="ARBA" id="ARBA00023136"/>
    </source>
</evidence>
<dbReference type="RefSeq" id="WP_242604735.1">
    <property type="nucleotide sequence ID" value="NZ_CAAAHP010000005.1"/>
</dbReference>
<dbReference type="GO" id="GO:0008270">
    <property type="term" value="F:zinc ion binding"/>
    <property type="evidence" value="ECO:0007669"/>
    <property type="project" value="UniProtKB-UniRule"/>
</dbReference>
<comment type="cofactor">
    <cofactor evidence="6">
        <name>Zn(2+)</name>
        <dbReference type="ChEBI" id="CHEBI:29105"/>
    </cofactor>
</comment>
<evidence type="ECO:0000256" key="6">
    <source>
        <dbReference type="HAMAP-Rule" id="MF_01871"/>
    </source>
</evidence>
<proteinExistence type="inferred from homology"/>
<evidence type="ECO:0000256" key="2">
    <source>
        <dbReference type="ARBA" id="ARBA00022475"/>
    </source>
</evidence>
<dbReference type="PANTHER" id="PTHR38344">
    <property type="entry name" value="UPF0753 PROTEIN AQ_863"/>
    <property type="match status" value="1"/>
</dbReference>
<keyword evidence="7" id="KW-0812">Transmembrane</keyword>
<dbReference type="HAMAP" id="MF_01871">
    <property type="entry name" value="DabA"/>
    <property type="match status" value="1"/>
</dbReference>
<dbReference type="EMBL" id="UGOD01000002">
    <property type="protein sequence ID" value="STX81294.1"/>
    <property type="molecule type" value="Genomic_DNA"/>
</dbReference>
<evidence type="ECO:0000313" key="7">
    <source>
        <dbReference type="EMBL" id="STX81294.1"/>
    </source>
</evidence>
<evidence type="ECO:0000256" key="4">
    <source>
        <dbReference type="ARBA" id="ARBA00022833"/>
    </source>
</evidence>
<name>A0A378KHM9_9GAMM</name>
<evidence type="ECO:0000313" key="8">
    <source>
        <dbReference type="Proteomes" id="UP000254794"/>
    </source>
</evidence>
<feature type="binding site" evidence="6">
    <location>
        <position position="461"/>
    </location>
    <ligand>
        <name>Zn(2+)</name>
        <dbReference type="ChEBI" id="CHEBI:29105"/>
    </ligand>
</feature>
<comment type="function">
    <text evidence="6">Part of an energy-coupled inorganic carbon pump.</text>
</comment>
<gene>
    <name evidence="6" type="primary">dabA</name>
    <name evidence="7" type="ORF">NCTC13316_03163</name>
</gene>
<dbReference type="GO" id="GO:0005886">
    <property type="term" value="C:plasma membrane"/>
    <property type="evidence" value="ECO:0007669"/>
    <property type="project" value="UniProtKB-SubCell"/>
</dbReference>
<keyword evidence="3 6" id="KW-0479">Metal-binding</keyword>
<reference evidence="7 8" key="1">
    <citation type="submission" date="2018-06" db="EMBL/GenBank/DDBJ databases">
        <authorList>
            <consortium name="Pathogen Informatics"/>
            <person name="Doyle S."/>
        </authorList>
    </citation>
    <scope>NUCLEOTIDE SEQUENCE [LARGE SCALE GENOMIC DNA]</scope>
    <source>
        <strain evidence="7 8">NCTC13316</strain>
    </source>
</reference>
<keyword evidence="5 6" id="KW-0472">Membrane</keyword>
<keyword evidence="2 6" id="KW-1003">Cell membrane</keyword>
<dbReference type="Proteomes" id="UP000254794">
    <property type="component" value="Unassembled WGS sequence"/>
</dbReference>
<dbReference type="PANTHER" id="PTHR38344:SF1">
    <property type="entry name" value="INORGANIC CARBON TRANSPORTER SUBUNIT DABA-RELATED"/>
    <property type="match status" value="1"/>
</dbReference>
<keyword evidence="1 6" id="KW-0813">Transport</keyword>
<protein>
    <recommendedName>
        <fullName evidence="6">Probable inorganic carbon transporter subunit DabA</fullName>
    </recommendedName>
</protein>
<accession>A0A378KHM9</accession>
<dbReference type="InterPro" id="IPR018752">
    <property type="entry name" value="DabA"/>
</dbReference>
<comment type="subcellular location">
    <subcellularLocation>
        <location evidence="6">Cell membrane</location>
        <topology evidence="6">Peripheral membrane protein</topology>
    </subcellularLocation>
</comment>
<keyword evidence="4 6" id="KW-0862">Zinc</keyword>
<organism evidence="7 8">
    <name type="scientific">Legionella busanensis</name>
    <dbReference type="NCBI Taxonomy" id="190655"/>
    <lineage>
        <taxon>Bacteria</taxon>
        <taxon>Pseudomonadati</taxon>
        <taxon>Pseudomonadota</taxon>
        <taxon>Gammaproteobacteria</taxon>
        <taxon>Legionellales</taxon>
        <taxon>Legionellaceae</taxon>
        <taxon>Legionella</taxon>
    </lineage>
</organism>
<comment type="subunit">
    <text evidence="6">Forms a complex with DabB.</text>
</comment>
<evidence type="ECO:0000256" key="1">
    <source>
        <dbReference type="ARBA" id="ARBA00022448"/>
    </source>
</evidence>
<comment type="similarity">
    <text evidence="6">Belongs to the inorganic carbon transporter (TC 9.A.2) DabA family.</text>
</comment>
<feature type="binding site" evidence="6">
    <location>
        <position position="281"/>
    </location>
    <ligand>
        <name>Zn(2+)</name>
        <dbReference type="ChEBI" id="CHEBI:29105"/>
    </ligand>
</feature>
<keyword evidence="8" id="KW-1185">Reference proteome</keyword>
<sequence>MSTNHAKKHQTISEYQSMSTLTAPKQQQAHVQALVNNAAQCLAPVWPLETFIACNPLQGLESLPFEEALLEGQRLFGSTQAAPKLEVVNRELIKWCGVFLDMGQGTIEAPNRHQGFYAAFLRLASYDYSLHLGSQVIKDWLTQLPDNAEETIVVCLTKLGVTVDHQESFIKENLAYLPGWAGYVKWRSLWRNTSTTPDLCPVTLVDFLAVRLVLTVALWPEARWEKKSLKNEAALINTLAAQLKKSEHAYQHELLKKLMPQVKNCLPSKTRPAAQLVFCIDVRSEPFRRHLEPLGAYETLGFAGFFGIPARIHDVNSNTYKESCPVLLKPRYDIEEKPLASALPCVKKAKQGKARFHLLKKTYYGLKYNFSTPFALVETLGAWCGLTMLTKTLAPRLTDKACTSISNRFMPSLPTKPIIQMSSANSVYGIAPAEQAFYGEAVLKMMGLTQNFAKLIVFCGHRSSTQNNPYASALDCGACGGNHGGSNAKILAAILNNPPVRETLAKRGIIIPDDTFFYAAEHDTTTDEVTLFEADLGLHAHQTLLDELRDDLNLARHLNAQARCQTLGVTKTSHSIQTTLTRSSDWAEVRPEWGLARNAAFIVGPRQLTKPINLDGRCFLHSYDWTQDKEGSALETILTAPMVVAEWINTQYLFSTLDNVLYGSGSKITQNVTGLLGMMQGNGSDLMHGLPLQSVKSTDEEAYHEPQRLLTVVYAPRTRVSAIIARQDSLKTLFFNGWVNLVVIEPAEEVAYQLDREGHWHML</sequence>
<evidence type="ECO:0000256" key="3">
    <source>
        <dbReference type="ARBA" id="ARBA00022723"/>
    </source>
</evidence>
<feature type="binding site" evidence="6">
    <location>
        <position position="279"/>
    </location>
    <ligand>
        <name>Zn(2+)</name>
        <dbReference type="ChEBI" id="CHEBI:29105"/>
    </ligand>
</feature>